<keyword evidence="3" id="KW-1185">Reference proteome</keyword>
<dbReference type="EMBL" id="JBHRST010000016">
    <property type="protein sequence ID" value="MFC3098163.1"/>
    <property type="molecule type" value="Genomic_DNA"/>
</dbReference>
<organism evidence="2 3">
    <name type="scientific">Alteraurantiacibacter palmitatis</name>
    <dbReference type="NCBI Taxonomy" id="2054628"/>
    <lineage>
        <taxon>Bacteria</taxon>
        <taxon>Pseudomonadati</taxon>
        <taxon>Pseudomonadota</taxon>
        <taxon>Alphaproteobacteria</taxon>
        <taxon>Sphingomonadales</taxon>
        <taxon>Erythrobacteraceae</taxon>
        <taxon>Alteraurantiacibacter</taxon>
    </lineage>
</organism>
<reference evidence="3" key="1">
    <citation type="journal article" date="2019" name="Int. J. Syst. Evol. Microbiol.">
        <title>The Global Catalogue of Microorganisms (GCM) 10K type strain sequencing project: providing services to taxonomists for standard genome sequencing and annotation.</title>
        <authorList>
            <consortium name="The Broad Institute Genomics Platform"/>
            <consortium name="The Broad Institute Genome Sequencing Center for Infectious Disease"/>
            <person name="Wu L."/>
            <person name="Ma J."/>
        </authorList>
    </citation>
    <scope>NUCLEOTIDE SEQUENCE [LARGE SCALE GENOMIC DNA]</scope>
    <source>
        <strain evidence="3">KCTC 52607</strain>
    </source>
</reference>
<evidence type="ECO:0000259" key="1">
    <source>
        <dbReference type="Pfam" id="PF02698"/>
    </source>
</evidence>
<dbReference type="PANTHER" id="PTHR30336:SF4">
    <property type="entry name" value="ENVELOPE BIOGENESIS FACTOR ELYC"/>
    <property type="match status" value="1"/>
</dbReference>
<dbReference type="InterPro" id="IPR003848">
    <property type="entry name" value="DUF218"/>
</dbReference>
<dbReference type="InterPro" id="IPR051599">
    <property type="entry name" value="Cell_Envelope_Assoc"/>
</dbReference>
<name>A0ABV7E6L7_9SPHN</name>
<dbReference type="RefSeq" id="WP_336926595.1">
    <property type="nucleotide sequence ID" value="NZ_JBANRO010000008.1"/>
</dbReference>
<dbReference type="Proteomes" id="UP001595456">
    <property type="component" value="Unassembled WGS sequence"/>
</dbReference>
<comment type="caution">
    <text evidence="2">The sequence shown here is derived from an EMBL/GenBank/DDBJ whole genome shotgun (WGS) entry which is preliminary data.</text>
</comment>
<evidence type="ECO:0000313" key="2">
    <source>
        <dbReference type="EMBL" id="MFC3098163.1"/>
    </source>
</evidence>
<evidence type="ECO:0000313" key="3">
    <source>
        <dbReference type="Proteomes" id="UP001595456"/>
    </source>
</evidence>
<protein>
    <submittedName>
        <fullName evidence="2">YdcF family protein</fullName>
    </submittedName>
</protein>
<dbReference type="PANTHER" id="PTHR30336">
    <property type="entry name" value="INNER MEMBRANE PROTEIN, PROBABLE PERMEASE"/>
    <property type="match status" value="1"/>
</dbReference>
<accession>A0ABV7E6L7</accession>
<dbReference type="CDD" id="cd06259">
    <property type="entry name" value="YdcF-like"/>
    <property type="match status" value="1"/>
</dbReference>
<feature type="domain" description="DUF218" evidence="1">
    <location>
        <begin position="35"/>
        <end position="137"/>
    </location>
</feature>
<sequence>MIGRILAFAALLWALGFVWFGVALPSPAGDERTAAIVVPTGSGGRIERGIALLRQGASPQMLVTGVDPDVRPAEFMAEYRVEPALMDCCITLGFSALDTRGNAREAAEWVAAREVASLRLVTADWHMRRAAIELGERLPKGVTVLRDGVPTRPSFVTLFREYHKFLAAWFLAII</sequence>
<dbReference type="Pfam" id="PF02698">
    <property type="entry name" value="DUF218"/>
    <property type="match status" value="1"/>
</dbReference>
<proteinExistence type="predicted"/>
<gene>
    <name evidence="2" type="ORF">ACFODU_10215</name>
</gene>